<comment type="caution">
    <text evidence="4">The sequence shown here is derived from an EMBL/GenBank/DDBJ whole genome shotgun (WGS) entry which is preliminary data.</text>
</comment>
<dbReference type="InterPro" id="IPR024224">
    <property type="entry name" value="DENND6"/>
</dbReference>
<feature type="region of interest" description="Disordered" evidence="2">
    <location>
        <begin position="119"/>
        <end position="155"/>
    </location>
</feature>
<feature type="region of interest" description="Disordered" evidence="2">
    <location>
        <begin position="1"/>
        <end position="20"/>
    </location>
</feature>
<proteinExistence type="inferred from homology"/>
<dbReference type="AlphaFoldDB" id="A0A8T2U2H1"/>
<feature type="compositionally biased region" description="Basic and acidic residues" evidence="2">
    <location>
        <begin position="120"/>
        <end position="135"/>
    </location>
</feature>
<feature type="domain" description="UDENN" evidence="3">
    <location>
        <begin position="162"/>
        <end position="665"/>
    </location>
</feature>
<dbReference type="PROSITE" id="PS50211">
    <property type="entry name" value="DENN"/>
    <property type="match status" value="1"/>
</dbReference>
<dbReference type="OMA" id="EANLEHW"/>
<reference evidence="4" key="1">
    <citation type="submission" date="2021-08" db="EMBL/GenBank/DDBJ databases">
        <title>WGS assembly of Ceratopteris richardii.</title>
        <authorList>
            <person name="Marchant D.B."/>
            <person name="Chen G."/>
            <person name="Jenkins J."/>
            <person name="Shu S."/>
            <person name="Leebens-Mack J."/>
            <person name="Grimwood J."/>
            <person name="Schmutz J."/>
            <person name="Soltis P."/>
            <person name="Soltis D."/>
            <person name="Chen Z.-H."/>
        </authorList>
    </citation>
    <scope>NUCLEOTIDE SEQUENCE</scope>
    <source>
        <strain evidence="4">Whitten #5841</strain>
        <tissue evidence="4">Leaf</tissue>
    </source>
</reference>
<dbReference type="InterPro" id="IPR037516">
    <property type="entry name" value="Tripartite_DENN"/>
</dbReference>
<dbReference type="Proteomes" id="UP000825935">
    <property type="component" value="Chromosome 9"/>
</dbReference>
<dbReference type="OrthoDB" id="10265409at2759"/>
<dbReference type="GO" id="GO:0005085">
    <property type="term" value="F:guanyl-nucleotide exchange factor activity"/>
    <property type="evidence" value="ECO:0007669"/>
    <property type="project" value="InterPro"/>
</dbReference>
<name>A0A8T2U2H1_CERRI</name>
<evidence type="ECO:0000256" key="1">
    <source>
        <dbReference type="ARBA" id="ARBA00007159"/>
    </source>
</evidence>
<dbReference type="PANTHER" id="PTHR13677:SF0">
    <property type="entry name" value="LD41638P"/>
    <property type="match status" value="1"/>
</dbReference>
<evidence type="ECO:0000313" key="5">
    <source>
        <dbReference type="Proteomes" id="UP000825935"/>
    </source>
</evidence>
<evidence type="ECO:0000256" key="2">
    <source>
        <dbReference type="SAM" id="MobiDB-lite"/>
    </source>
</evidence>
<protein>
    <recommendedName>
        <fullName evidence="3">UDENN domain-containing protein</fullName>
    </recommendedName>
</protein>
<evidence type="ECO:0000259" key="3">
    <source>
        <dbReference type="PROSITE" id="PS50211"/>
    </source>
</evidence>
<dbReference type="GO" id="GO:0055037">
    <property type="term" value="C:recycling endosome"/>
    <property type="evidence" value="ECO:0007669"/>
    <property type="project" value="TreeGrafter"/>
</dbReference>
<dbReference type="PANTHER" id="PTHR13677">
    <property type="entry name" value="LD41638P"/>
    <property type="match status" value="1"/>
</dbReference>
<accession>A0A8T2U2H1</accession>
<sequence>MRRTVSLGVPNSEPNSRSDTGGLRRWILAICAIRFDLEQGQVVEACYPSGAISHEEELDVAFSSFPDSMSQGHNRTSVYDCMFFFRIRRRGTVSASPSNANLPHTTLSATADPFNAENRLSTDGHSTGEKVKQRDSLGGFAMPKDGIAVTSGGRETVNRKVSRESSVSFDARFDGICDDEAGRRWSLSGIFTNLVSPNTRPRSFEADATSQRSSNLTAQAANIQGTLFGTSGSQGGPGSGGPRYLYGFVFNRQRKDERLRRGGEQKSVVILSERPYSIVFRSLLQILGPLYFDIGPQALEQVAVCVSQWPGPVHGAAMELPVGNVTLRVHLPPAHTLPPGCGTPMDDFTSAMAPSSHLNLSIPHGIFHEADVFGIFKGILMQLWELWELVLIGEPLLVVAPTPSQCCEAVAALVGLMAPLPCSIDFRPYFTIHDPDFAVLNSLREGEQVPSMILGVTNLFFLRVMRTLPHVVSVGSSLDSSNKITLVTRSNIPNNGNNNQGRLQLHLQLSPLKKFSPMNILKNARIKRDGPLCLMTEHREALWTNYTPSTKPDTAVLNRLVDAGPASRIESSMSLVNNEILRRHFLELTTNFLAPFGPYLRATTPQEGSSPFVDPPPLPPFDAHEFLEGLAARGPGKFLTKRLQSNWLELYRRFLKGPNFMPWFQRRRAVAEHEQHRIWRQARLKADIRTFISKMSELEVIDSFNAVERHLLVEMQALQRAGVGGTDSPACSKLRGDLRTIFNVLPADMQQLMVFNPQKAALLQGSKEFVKVPGRLSVLVSKSSESSPSEGQSDQF</sequence>
<organism evidence="4 5">
    <name type="scientific">Ceratopteris richardii</name>
    <name type="common">Triangle waterfern</name>
    <dbReference type="NCBI Taxonomy" id="49495"/>
    <lineage>
        <taxon>Eukaryota</taxon>
        <taxon>Viridiplantae</taxon>
        <taxon>Streptophyta</taxon>
        <taxon>Embryophyta</taxon>
        <taxon>Tracheophyta</taxon>
        <taxon>Polypodiopsida</taxon>
        <taxon>Polypodiidae</taxon>
        <taxon>Polypodiales</taxon>
        <taxon>Pteridineae</taxon>
        <taxon>Pteridaceae</taxon>
        <taxon>Parkerioideae</taxon>
        <taxon>Ceratopteris</taxon>
    </lineage>
</organism>
<keyword evidence="5" id="KW-1185">Reference proteome</keyword>
<dbReference type="EMBL" id="CM035414">
    <property type="protein sequence ID" value="KAH7430321.1"/>
    <property type="molecule type" value="Genomic_DNA"/>
</dbReference>
<gene>
    <name evidence="4" type="ORF">KP509_09G093300</name>
</gene>
<comment type="similarity">
    <text evidence="1">Belongs to the DENND6 family.</text>
</comment>
<evidence type="ECO:0000313" key="4">
    <source>
        <dbReference type="EMBL" id="KAH7430321.1"/>
    </source>
</evidence>